<dbReference type="AlphaFoldDB" id="A0ABD4T458"/>
<feature type="domain" description="SHSP" evidence="3">
    <location>
        <begin position="43"/>
        <end position="155"/>
    </location>
</feature>
<organism evidence="5 6">
    <name type="scientific">Lyngbya confervoides BDU141951</name>
    <dbReference type="NCBI Taxonomy" id="1574623"/>
    <lineage>
        <taxon>Bacteria</taxon>
        <taxon>Bacillati</taxon>
        <taxon>Cyanobacteriota</taxon>
        <taxon>Cyanophyceae</taxon>
        <taxon>Oscillatoriophycideae</taxon>
        <taxon>Oscillatoriales</taxon>
        <taxon>Microcoleaceae</taxon>
        <taxon>Lyngbya</taxon>
    </lineage>
</organism>
<reference evidence="5 6" key="1">
    <citation type="journal article" date="2015" name="Genome Announc.">
        <title>Draft Genome Sequence of Filamentous Marine Cyanobacterium Lyngbya confervoides Strain BDU141951.</title>
        <authorList>
            <person name="Chandrababunaidu M.M."/>
            <person name="Sen D."/>
            <person name="Tripathy S."/>
        </authorList>
    </citation>
    <scope>NUCLEOTIDE SEQUENCE [LARGE SCALE GENOMIC DNA]</scope>
    <source>
        <strain evidence="5 6">BDU141951</strain>
    </source>
</reference>
<dbReference type="PROSITE" id="PS01031">
    <property type="entry name" value="SHSP"/>
    <property type="match status" value="1"/>
</dbReference>
<accession>A0ABD4T458</accession>
<gene>
    <name evidence="5" type="ORF">QQ91_0011830</name>
</gene>
<dbReference type="Gene3D" id="2.60.40.790">
    <property type="match status" value="1"/>
</dbReference>
<dbReference type="Proteomes" id="UP000031561">
    <property type="component" value="Unassembled WGS sequence"/>
</dbReference>
<keyword evidence="6" id="KW-1185">Reference proteome</keyword>
<dbReference type="EMBL" id="JTHE03000062">
    <property type="protein sequence ID" value="MCM1983507.1"/>
    <property type="molecule type" value="Genomic_DNA"/>
</dbReference>
<proteinExistence type="inferred from homology"/>
<dbReference type="PROSITE" id="PS51203">
    <property type="entry name" value="CS"/>
    <property type="match status" value="1"/>
</dbReference>
<dbReference type="InterPro" id="IPR008978">
    <property type="entry name" value="HSP20-like_chaperone"/>
</dbReference>
<comment type="similarity">
    <text evidence="1 2">Belongs to the small heat shock protein (HSP20) family.</text>
</comment>
<evidence type="ECO:0000256" key="1">
    <source>
        <dbReference type="PROSITE-ProRule" id="PRU00285"/>
    </source>
</evidence>
<evidence type="ECO:0000256" key="2">
    <source>
        <dbReference type="RuleBase" id="RU003616"/>
    </source>
</evidence>
<dbReference type="InterPro" id="IPR002068">
    <property type="entry name" value="A-crystallin/Hsp20_dom"/>
</dbReference>
<dbReference type="CDD" id="cd06464">
    <property type="entry name" value="ACD_sHsps-like"/>
    <property type="match status" value="1"/>
</dbReference>
<evidence type="ECO:0000313" key="5">
    <source>
        <dbReference type="EMBL" id="MCM1983507.1"/>
    </source>
</evidence>
<feature type="domain" description="CS" evidence="4">
    <location>
        <begin position="47"/>
        <end position="153"/>
    </location>
</feature>
<evidence type="ECO:0000259" key="4">
    <source>
        <dbReference type="PROSITE" id="PS51203"/>
    </source>
</evidence>
<dbReference type="PANTHER" id="PTHR11527">
    <property type="entry name" value="HEAT-SHOCK PROTEIN 20 FAMILY MEMBER"/>
    <property type="match status" value="1"/>
</dbReference>
<name>A0ABD4T458_9CYAN</name>
<evidence type="ECO:0000259" key="3">
    <source>
        <dbReference type="PROSITE" id="PS01031"/>
    </source>
</evidence>
<dbReference type="Pfam" id="PF00011">
    <property type="entry name" value="HSP20"/>
    <property type="match status" value="1"/>
</dbReference>
<comment type="caution">
    <text evidence="5">The sequence shown here is derived from an EMBL/GenBank/DDBJ whole genome shotgun (WGS) entry which is preliminary data.</text>
</comment>
<dbReference type="RefSeq" id="WP_166282282.1">
    <property type="nucleotide sequence ID" value="NZ_JTHE03000062.1"/>
</dbReference>
<sequence>MSITRWRPGHGLDRWDTFGSDMGRLKADVDRLFSDFAFPGWGLGEKETVPSAELSDLGEQFSLKLEVPGMKPEDLEIKVSENSVSISGERKSESESEEGGIVRSEFHYGKFSRLIPLPSTVKSEEVSAVYTDGILTLTLPKLEKETQKVVKVNVKAKS</sequence>
<dbReference type="SUPFAM" id="SSF49764">
    <property type="entry name" value="HSP20-like chaperones"/>
    <property type="match status" value="1"/>
</dbReference>
<evidence type="ECO:0000313" key="6">
    <source>
        <dbReference type="Proteomes" id="UP000031561"/>
    </source>
</evidence>
<protein>
    <submittedName>
        <fullName evidence="5">Hsp20/alpha crystallin family protein</fullName>
    </submittedName>
</protein>
<dbReference type="InterPro" id="IPR031107">
    <property type="entry name" value="Small_HSP"/>
</dbReference>
<dbReference type="InterPro" id="IPR007052">
    <property type="entry name" value="CS_dom"/>
</dbReference>